<keyword evidence="4" id="KW-0808">Transferase</keyword>
<dbReference type="GO" id="GO:0016020">
    <property type="term" value="C:membrane"/>
    <property type="evidence" value="ECO:0007669"/>
    <property type="project" value="UniProtKB-SubCell"/>
</dbReference>
<gene>
    <name evidence="9" type="ORF">MELLADRAFT_106587</name>
</gene>
<comment type="similarity">
    <text evidence="3">Belongs to the wax synthase family.</text>
</comment>
<evidence type="ECO:0000256" key="3">
    <source>
        <dbReference type="ARBA" id="ARBA00007282"/>
    </source>
</evidence>
<evidence type="ECO:0000259" key="8">
    <source>
        <dbReference type="Pfam" id="PF13813"/>
    </source>
</evidence>
<proteinExistence type="inferred from homology"/>
<evidence type="ECO:0000313" key="10">
    <source>
        <dbReference type="Proteomes" id="UP000001072"/>
    </source>
</evidence>
<dbReference type="EMBL" id="GL883107">
    <property type="protein sequence ID" value="EGG06676.1"/>
    <property type="molecule type" value="Genomic_DNA"/>
</dbReference>
<comment type="pathway">
    <text evidence="2">Secondary metabolite biosynthesis.</text>
</comment>
<keyword evidence="7" id="KW-0472">Membrane</keyword>
<dbReference type="GeneID" id="18922932"/>
<dbReference type="PANTHER" id="PTHR31595:SF57">
    <property type="entry name" value="OS04G0481900 PROTEIN"/>
    <property type="match status" value="1"/>
</dbReference>
<dbReference type="Pfam" id="PF13813">
    <property type="entry name" value="MBOAT_2"/>
    <property type="match status" value="1"/>
</dbReference>
<dbReference type="InterPro" id="IPR044851">
    <property type="entry name" value="Wax_synthase"/>
</dbReference>
<dbReference type="HOGENOM" id="CLU_030439_0_0_1"/>
<evidence type="ECO:0000256" key="5">
    <source>
        <dbReference type="ARBA" id="ARBA00022692"/>
    </source>
</evidence>
<evidence type="ECO:0000256" key="7">
    <source>
        <dbReference type="ARBA" id="ARBA00023136"/>
    </source>
</evidence>
<dbReference type="PANTHER" id="PTHR31595">
    <property type="entry name" value="LONG-CHAIN-ALCOHOL O-FATTY-ACYLTRANSFERASE 3-RELATED"/>
    <property type="match status" value="1"/>
</dbReference>
<dbReference type="RefSeq" id="XP_007410116.1">
    <property type="nucleotide sequence ID" value="XM_007410054.1"/>
</dbReference>
<keyword evidence="10" id="KW-1185">Reference proteome</keyword>
<dbReference type="GO" id="GO:0006629">
    <property type="term" value="P:lipid metabolic process"/>
    <property type="evidence" value="ECO:0007669"/>
    <property type="project" value="InterPro"/>
</dbReference>
<dbReference type="InterPro" id="IPR032805">
    <property type="entry name" value="Wax_synthase_dom"/>
</dbReference>
<evidence type="ECO:0000313" key="9">
    <source>
        <dbReference type="EMBL" id="EGG06676.1"/>
    </source>
</evidence>
<organism evidence="10">
    <name type="scientific">Melampsora larici-populina (strain 98AG31 / pathotype 3-4-7)</name>
    <name type="common">Poplar leaf rust fungus</name>
    <dbReference type="NCBI Taxonomy" id="747676"/>
    <lineage>
        <taxon>Eukaryota</taxon>
        <taxon>Fungi</taxon>
        <taxon>Dikarya</taxon>
        <taxon>Basidiomycota</taxon>
        <taxon>Pucciniomycotina</taxon>
        <taxon>Pucciniomycetes</taxon>
        <taxon>Pucciniales</taxon>
        <taxon>Melampsoraceae</taxon>
        <taxon>Melampsora</taxon>
    </lineage>
</organism>
<evidence type="ECO:0000256" key="6">
    <source>
        <dbReference type="ARBA" id="ARBA00022989"/>
    </source>
</evidence>
<keyword evidence="6" id="KW-1133">Transmembrane helix</keyword>
<evidence type="ECO:0000256" key="2">
    <source>
        <dbReference type="ARBA" id="ARBA00005179"/>
    </source>
</evidence>
<feature type="domain" description="Wax synthase" evidence="8">
    <location>
        <begin position="288"/>
        <end position="361"/>
    </location>
</feature>
<evidence type="ECO:0000256" key="1">
    <source>
        <dbReference type="ARBA" id="ARBA00004141"/>
    </source>
</evidence>
<evidence type="ECO:0000256" key="4">
    <source>
        <dbReference type="ARBA" id="ARBA00022679"/>
    </source>
</evidence>
<comment type="subcellular location">
    <subcellularLocation>
        <location evidence="1">Membrane</location>
        <topology evidence="1">Multi-pass membrane protein</topology>
    </subcellularLocation>
</comment>
<protein>
    <recommendedName>
        <fullName evidence="8">Wax synthase domain-containing protein</fullName>
    </recommendedName>
</protein>
<dbReference type="InParanoid" id="F4RLZ8"/>
<reference evidence="10" key="1">
    <citation type="journal article" date="2011" name="Proc. Natl. Acad. Sci. U.S.A.">
        <title>Obligate biotrophy features unraveled by the genomic analysis of rust fungi.</title>
        <authorList>
            <person name="Duplessis S."/>
            <person name="Cuomo C.A."/>
            <person name="Lin Y.-C."/>
            <person name="Aerts A."/>
            <person name="Tisserant E."/>
            <person name="Veneault-Fourrey C."/>
            <person name="Joly D.L."/>
            <person name="Hacquard S."/>
            <person name="Amselem J."/>
            <person name="Cantarel B.L."/>
            <person name="Chiu R."/>
            <person name="Coutinho P.M."/>
            <person name="Feau N."/>
            <person name="Field M."/>
            <person name="Frey P."/>
            <person name="Gelhaye E."/>
            <person name="Goldberg J."/>
            <person name="Grabherr M.G."/>
            <person name="Kodira C.D."/>
            <person name="Kohler A."/>
            <person name="Kuees U."/>
            <person name="Lindquist E.A."/>
            <person name="Lucas S.M."/>
            <person name="Mago R."/>
            <person name="Mauceli E."/>
            <person name="Morin E."/>
            <person name="Murat C."/>
            <person name="Pangilinan J.L."/>
            <person name="Park R."/>
            <person name="Pearson M."/>
            <person name="Quesneville H."/>
            <person name="Rouhier N."/>
            <person name="Sakthikumar S."/>
            <person name="Salamov A.A."/>
            <person name="Schmutz J."/>
            <person name="Selles B."/>
            <person name="Shapiro H."/>
            <person name="Tanguay P."/>
            <person name="Tuskan G.A."/>
            <person name="Henrissat B."/>
            <person name="Van de Peer Y."/>
            <person name="Rouze P."/>
            <person name="Ellis J.G."/>
            <person name="Dodds P.N."/>
            <person name="Schein J.E."/>
            <person name="Zhong S."/>
            <person name="Hamelin R.C."/>
            <person name="Grigoriev I.V."/>
            <person name="Szabo L.J."/>
            <person name="Martin F."/>
        </authorList>
    </citation>
    <scope>NUCLEOTIDE SEQUENCE [LARGE SCALE GENOMIC DNA]</scope>
    <source>
        <strain evidence="10">98AG31 / pathotype 3-4-7</strain>
    </source>
</reference>
<accession>F4RLZ8</accession>
<keyword evidence="5" id="KW-0812">Transmembrane</keyword>
<dbReference type="AlphaFoldDB" id="F4RLZ8"/>
<dbReference type="GO" id="GO:0008374">
    <property type="term" value="F:O-acyltransferase activity"/>
    <property type="evidence" value="ECO:0007669"/>
    <property type="project" value="InterPro"/>
</dbReference>
<sequence>MIDNLPHEGLLADLFRYVGLLAPPYSSSPSCVPPTLSSYAFIISLLFQSALLHPSFKSNSEARLARFSLMIPNLYWSLRFPFRNCYAPLASKGSANMTLAAVAAYFSMKSIEWGCTSGPYHSRDLKNINGVKQWTSSEADSKGAQKNQAHIEEKGLMSWTISHFLSLRGHEFSWGPDALANQLSPSQLFVKIIKFHFIMRPALALVILARDSKDQSLKPSVLSSGIPDFPGLGLILTSLLNLSFGLLGYGCLELAGSCITLFAYAIYNLSQALRLPNSFREFFNPELYPPINRPVFQSTSLSHFWGKAWHQNLRRCFLVCGGKPARWLAAQLGLGPNSIKTFGLFGAFAASAALHEYCDVIL</sequence>
<dbReference type="OrthoDB" id="1077582at2759"/>
<dbReference type="KEGG" id="mlr:MELLADRAFT_106587"/>
<dbReference type="Proteomes" id="UP000001072">
    <property type="component" value="Unassembled WGS sequence"/>
</dbReference>
<name>F4RLZ8_MELLP</name>
<dbReference type="VEuPathDB" id="FungiDB:MELLADRAFT_106587"/>